<protein>
    <submittedName>
        <fullName evidence="2">Transcriptional regulator with XRE-family HTH domain</fullName>
    </submittedName>
</protein>
<dbReference type="InterPro" id="IPR001387">
    <property type="entry name" value="Cro/C1-type_HTH"/>
</dbReference>
<name>A0ABU0SS96_9ACTN</name>
<dbReference type="SMART" id="SM00530">
    <property type="entry name" value="HTH_XRE"/>
    <property type="match status" value="1"/>
</dbReference>
<dbReference type="Pfam" id="PF13560">
    <property type="entry name" value="HTH_31"/>
    <property type="match status" value="1"/>
</dbReference>
<dbReference type="PANTHER" id="PTHR35010">
    <property type="entry name" value="BLL4672 PROTEIN-RELATED"/>
    <property type="match status" value="1"/>
</dbReference>
<proteinExistence type="predicted"/>
<dbReference type="InterPro" id="IPR041413">
    <property type="entry name" value="MLTR_LBD"/>
</dbReference>
<accession>A0ABU0SS96</accession>
<dbReference type="PROSITE" id="PS50943">
    <property type="entry name" value="HTH_CROC1"/>
    <property type="match status" value="1"/>
</dbReference>
<gene>
    <name evidence="2" type="ORF">QF035_004000</name>
</gene>
<evidence type="ECO:0000313" key="2">
    <source>
        <dbReference type="EMBL" id="MDQ1026418.1"/>
    </source>
</evidence>
<feature type="domain" description="HTH cro/C1-type" evidence="1">
    <location>
        <begin position="52"/>
        <end position="99"/>
    </location>
</feature>
<dbReference type="Pfam" id="PF17765">
    <property type="entry name" value="MLTR_LBD"/>
    <property type="match status" value="1"/>
</dbReference>
<keyword evidence="3" id="KW-1185">Reference proteome</keyword>
<dbReference type="InterPro" id="IPR010982">
    <property type="entry name" value="Lambda_DNA-bd_dom_sf"/>
</dbReference>
<dbReference type="SUPFAM" id="SSF47413">
    <property type="entry name" value="lambda repressor-like DNA-binding domains"/>
    <property type="match status" value="1"/>
</dbReference>
<dbReference type="Gene3D" id="3.30.450.180">
    <property type="match status" value="1"/>
</dbReference>
<comment type="caution">
    <text evidence="2">The sequence shown here is derived from an EMBL/GenBank/DDBJ whole genome shotgun (WGS) entry which is preliminary data.</text>
</comment>
<dbReference type="Gene3D" id="1.10.260.40">
    <property type="entry name" value="lambda repressor-like DNA-binding domains"/>
    <property type="match status" value="1"/>
</dbReference>
<evidence type="ECO:0000259" key="1">
    <source>
        <dbReference type="PROSITE" id="PS50943"/>
    </source>
</evidence>
<organism evidence="2 3">
    <name type="scientific">Streptomyces umbrinus</name>
    <dbReference type="NCBI Taxonomy" id="67370"/>
    <lineage>
        <taxon>Bacteria</taxon>
        <taxon>Bacillati</taxon>
        <taxon>Actinomycetota</taxon>
        <taxon>Actinomycetes</taxon>
        <taxon>Kitasatosporales</taxon>
        <taxon>Streptomycetaceae</taxon>
        <taxon>Streptomyces</taxon>
        <taxon>Streptomyces phaeochromogenes group</taxon>
    </lineage>
</organism>
<reference evidence="2 3" key="1">
    <citation type="submission" date="2023-07" db="EMBL/GenBank/DDBJ databases">
        <title>Comparative genomics of wheat-associated soil bacteria to identify genetic determinants of phenazine resistance.</title>
        <authorList>
            <person name="Mouncey N."/>
        </authorList>
    </citation>
    <scope>NUCLEOTIDE SEQUENCE [LARGE SCALE GENOMIC DNA]</scope>
    <source>
        <strain evidence="2 3">V2I4</strain>
    </source>
</reference>
<dbReference type="RefSeq" id="WP_307521743.1">
    <property type="nucleotide sequence ID" value="NZ_JAUSZI010000002.1"/>
</dbReference>
<evidence type="ECO:0000313" key="3">
    <source>
        <dbReference type="Proteomes" id="UP001230328"/>
    </source>
</evidence>
<dbReference type="Proteomes" id="UP001230328">
    <property type="component" value="Unassembled WGS sequence"/>
</dbReference>
<sequence>MAGRNNPNGTNRDIRDDFRAEIREFLGTRRAKVTPEQAGLPVYGGERRRVTGLRREEVALLAGISSEYYTRLERGNATGVSESVIDGIAQALQLDEAERIHLLDLLRGAGTTRPPRRRPVQQRVRPAVQRVLDSMSGTPAFILSGRGDILAANPLGRALFSPVYADPARPPNNARFVFLDPHATEFFRDWDQVAGDTVAMLRAEAGRDLYDRRLTDLIGELSTRSEEFRRRWAAHNVRMHTTGVKLLHHPVVGDLDLPFETFPLGADPSQVLLTYTAEPASPTQDALNLLASWAATNDDIQRSAPANGSEPAD</sequence>
<dbReference type="CDD" id="cd00093">
    <property type="entry name" value="HTH_XRE"/>
    <property type="match status" value="1"/>
</dbReference>
<dbReference type="PANTHER" id="PTHR35010:SF2">
    <property type="entry name" value="BLL4672 PROTEIN"/>
    <property type="match status" value="1"/>
</dbReference>
<dbReference type="EMBL" id="JAUSZI010000002">
    <property type="protein sequence ID" value="MDQ1026418.1"/>
    <property type="molecule type" value="Genomic_DNA"/>
</dbReference>